<accession>A0A9D1YTM0</accession>
<dbReference type="AlphaFoldDB" id="A0A9D1YTM0"/>
<dbReference type="InterPro" id="IPR011256">
    <property type="entry name" value="Reg_factor_effector_dom_sf"/>
</dbReference>
<dbReference type="InterPro" id="IPR008319">
    <property type="entry name" value="GyrI-like_CCH_Lin2189-like"/>
</dbReference>
<reference evidence="2" key="2">
    <citation type="submission" date="2021-04" db="EMBL/GenBank/DDBJ databases">
        <authorList>
            <person name="Gilroy R."/>
        </authorList>
    </citation>
    <scope>NUCLEOTIDE SEQUENCE</scope>
    <source>
        <strain evidence="2">ChiGjej1B1-98</strain>
    </source>
</reference>
<feature type="domain" description="GyrI-like small molecule binding" evidence="1">
    <location>
        <begin position="29"/>
        <end position="197"/>
    </location>
</feature>
<dbReference type="PIRSF" id="PIRSF031644">
    <property type="entry name" value="UCP031644"/>
    <property type="match status" value="1"/>
</dbReference>
<sequence length="206" mass="23576">MTDKIDFKKSLDSYRARRGKFQVLDVFDMQYLMVDGHGDPNSAPDYTAALEALYPVAYKLKFASKCELGRDYVVPPLEGLWWADDMDSFTVSRDKSRWSWTMMLMVPSWVDGDLFAGAVDQVSTKSRPTRLADVRLETLSEGRCVQTLHVGSFDDEGPVLERMHTEFIPAQGLRMSGKHHEIYFSDFRKVAPERMRTILRQPVSPA</sequence>
<name>A0A9D1YTM0_9MICO</name>
<dbReference type="Pfam" id="PF06445">
    <property type="entry name" value="GyrI-like"/>
    <property type="match status" value="1"/>
</dbReference>
<reference evidence="2" key="1">
    <citation type="journal article" date="2021" name="PeerJ">
        <title>Extensive microbial diversity within the chicken gut microbiome revealed by metagenomics and culture.</title>
        <authorList>
            <person name="Gilroy R."/>
            <person name="Ravi A."/>
            <person name="Getino M."/>
            <person name="Pursley I."/>
            <person name="Horton D.L."/>
            <person name="Alikhan N.F."/>
            <person name="Baker D."/>
            <person name="Gharbi K."/>
            <person name="Hall N."/>
            <person name="Watson M."/>
            <person name="Adriaenssens E.M."/>
            <person name="Foster-Nyarko E."/>
            <person name="Jarju S."/>
            <person name="Secka A."/>
            <person name="Antonio M."/>
            <person name="Oren A."/>
            <person name="Chaudhuri R.R."/>
            <person name="La Ragione R."/>
            <person name="Hildebrand F."/>
            <person name="Pallen M.J."/>
        </authorList>
    </citation>
    <scope>NUCLEOTIDE SEQUENCE</scope>
    <source>
        <strain evidence="2">ChiGjej1B1-98</strain>
    </source>
</reference>
<evidence type="ECO:0000259" key="1">
    <source>
        <dbReference type="Pfam" id="PF06445"/>
    </source>
</evidence>
<proteinExistence type="predicted"/>
<dbReference type="SUPFAM" id="SSF55136">
    <property type="entry name" value="Probable bacterial effector-binding domain"/>
    <property type="match status" value="1"/>
</dbReference>
<comment type="caution">
    <text evidence="2">The sequence shown here is derived from an EMBL/GenBank/DDBJ whole genome shotgun (WGS) entry which is preliminary data.</text>
</comment>
<evidence type="ECO:0000313" key="2">
    <source>
        <dbReference type="EMBL" id="HIY64902.1"/>
    </source>
</evidence>
<protein>
    <submittedName>
        <fullName evidence="2">GyrI-like domain-containing protein</fullName>
    </submittedName>
</protein>
<dbReference type="Proteomes" id="UP000824005">
    <property type="component" value="Unassembled WGS sequence"/>
</dbReference>
<dbReference type="InterPro" id="IPR029442">
    <property type="entry name" value="GyrI-like"/>
</dbReference>
<dbReference type="EMBL" id="DXDC01000035">
    <property type="protein sequence ID" value="HIY64902.1"/>
    <property type="molecule type" value="Genomic_DNA"/>
</dbReference>
<organism evidence="2 3">
    <name type="scientific">Candidatus Agrococcus pullicola</name>
    <dbReference type="NCBI Taxonomy" id="2838429"/>
    <lineage>
        <taxon>Bacteria</taxon>
        <taxon>Bacillati</taxon>
        <taxon>Actinomycetota</taxon>
        <taxon>Actinomycetes</taxon>
        <taxon>Micrococcales</taxon>
        <taxon>Microbacteriaceae</taxon>
        <taxon>Agrococcus</taxon>
    </lineage>
</organism>
<gene>
    <name evidence="2" type="ORF">H9830_01335</name>
</gene>
<dbReference type="Gene3D" id="3.20.80.10">
    <property type="entry name" value="Regulatory factor, effector binding domain"/>
    <property type="match status" value="1"/>
</dbReference>
<evidence type="ECO:0000313" key="3">
    <source>
        <dbReference type="Proteomes" id="UP000824005"/>
    </source>
</evidence>